<evidence type="ECO:0000313" key="6">
    <source>
        <dbReference type="Proteomes" id="UP001229251"/>
    </source>
</evidence>
<evidence type="ECO:0000313" key="5">
    <source>
        <dbReference type="EMBL" id="MDK7187611.1"/>
    </source>
</evidence>
<keyword evidence="3" id="KW-0808">Transferase</keyword>
<reference evidence="5" key="1">
    <citation type="submission" date="2023-05" db="EMBL/GenBank/DDBJ databases">
        <title>Cataloging the Phylogenetic Diversity of Human Bladder Bacteria.</title>
        <authorList>
            <person name="Du J."/>
        </authorList>
    </citation>
    <scope>NUCLEOTIDE SEQUENCE</scope>
    <source>
        <strain evidence="5">UMB1231</strain>
    </source>
</reference>
<dbReference type="InterPro" id="IPR001537">
    <property type="entry name" value="SpoU_MeTrfase"/>
</dbReference>
<dbReference type="RefSeq" id="WP_016647926.1">
    <property type="nucleotide sequence ID" value="NZ_JASOOE010000011.1"/>
</dbReference>
<keyword evidence="2 5" id="KW-0489">Methyltransferase</keyword>
<dbReference type="SUPFAM" id="SSF75217">
    <property type="entry name" value="alpha/beta knot"/>
    <property type="match status" value="1"/>
</dbReference>
<dbReference type="InterPro" id="IPR029028">
    <property type="entry name" value="Alpha/beta_knot_MTases"/>
</dbReference>
<dbReference type="InterPro" id="IPR029064">
    <property type="entry name" value="Ribosomal_eL30-like_sf"/>
</dbReference>
<evidence type="ECO:0000259" key="4">
    <source>
        <dbReference type="SMART" id="SM00967"/>
    </source>
</evidence>
<accession>A0AAJ1V3N5</accession>
<dbReference type="SMART" id="SM00967">
    <property type="entry name" value="SpoU_sub_bind"/>
    <property type="match status" value="1"/>
</dbReference>
<protein>
    <submittedName>
        <fullName evidence="5">RNA methyltransferase</fullName>
    </submittedName>
</protein>
<dbReference type="GO" id="GO:0003723">
    <property type="term" value="F:RNA binding"/>
    <property type="evidence" value="ECO:0007669"/>
    <property type="project" value="InterPro"/>
</dbReference>
<dbReference type="SUPFAM" id="SSF55315">
    <property type="entry name" value="L30e-like"/>
    <property type="match status" value="1"/>
</dbReference>
<dbReference type="InterPro" id="IPR013123">
    <property type="entry name" value="SpoU_subst-bd"/>
</dbReference>
<dbReference type="Gene3D" id="3.30.1330.30">
    <property type="match status" value="1"/>
</dbReference>
<evidence type="ECO:0000256" key="2">
    <source>
        <dbReference type="ARBA" id="ARBA00022603"/>
    </source>
</evidence>
<proteinExistence type="inferred from homology"/>
<dbReference type="AlphaFoldDB" id="A0AAJ1V3N5"/>
<dbReference type="GO" id="GO:0006396">
    <property type="term" value="P:RNA processing"/>
    <property type="evidence" value="ECO:0007669"/>
    <property type="project" value="InterPro"/>
</dbReference>
<dbReference type="PANTHER" id="PTHR43191">
    <property type="entry name" value="RRNA METHYLTRANSFERASE 3"/>
    <property type="match status" value="1"/>
</dbReference>
<sequence>MEWIQSKNNDRVKGWRKLQTAKGRKQAGAYLIEGPHLIQEALKTSQVMEWLLIREDWVDELGLIEGIDDDRVIQLSKEAFDTLAMTQQSQGIMAVLQIPGTSHFGLKGDRYLLCDGVQDPGNLGTLIRTADAAGLSGVVLNQGCADLYNDKVIRSSQGSLWHLPILHGWRNDQILEAIRESQLPIYASALHRQAQSYQYLTGKKGVLVVGNEGQGVSETFLQRATERVYIPMPGQAESLNVAVASGILMFEWVKA</sequence>
<dbReference type="InterPro" id="IPR053888">
    <property type="entry name" value="MRM3-like_sub_bind"/>
</dbReference>
<comment type="caution">
    <text evidence="5">The sequence shown here is derived from an EMBL/GenBank/DDBJ whole genome shotgun (WGS) entry which is preliminary data.</text>
</comment>
<dbReference type="InterPro" id="IPR051259">
    <property type="entry name" value="rRNA_Methyltransferase"/>
</dbReference>
<evidence type="ECO:0000256" key="1">
    <source>
        <dbReference type="ARBA" id="ARBA00007228"/>
    </source>
</evidence>
<dbReference type="GO" id="GO:0005737">
    <property type="term" value="C:cytoplasm"/>
    <property type="evidence" value="ECO:0007669"/>
    <property type="project" value="UniProtKB-ARBA"/>
</dbReference>
<comment type="similarity">
    <text evidence="1">Belongs to the class IV-like SAM-binding methyltransferase superfamily. RNA methyltransferase TrmH family.</text>
</comment>
<dbReference type="GO" id="GO:0008173">
    <property type="term" value="F:RNA methyltransferase activity"/>
    <property type="evidence" value="ECO:0007669"/>
    <property type="project" value="InterPro"/>
</dbReference>
<feature type="domain" description="RNA 2-O ribose methyltransferase substrate binding" evidence="4">
    <location>
        <begin position="31"/>
        <end position="102"/>
    </location>
</feature>
<name>A0AAJ1V3N5_9LACT</name>
<dbReference type="Pfam" id="PF22435">
    <property type="entry name" value="MRM3-like_sub_bind"/>
    <property type="match status" value="1"/>
</dbReference>
<dbReference type="PANTHER" id="PTHR43191:SF2">
    <property type="entry name" value="RRNA METHYLTRANSFERASE 3, MITOCHONDRIAL"/>
    <property type="match status" value="1"/>
</dbReference>
<dbReference type="InterPro" id="IPR029026">
    <property type="entry name" value="tRNA_m1G_MTases_N"/>
</dbReference>
<organism evidence="5 6">
    <name type="scientific">Facklamia hominis</name>
    <dbReference type="NCBI Taxonomy" id="178214"/>
    <lineage>
        <taxon>Bacteria</taxon>
        <taxon>Bacillati</taxon>
        <taxon>Bacillota</taxon>
        <taxon>Bacilli</taxon>
        <taxon>Lactobacillales</taxon>
        <taxon>Aerococcaceae</taxon>
        <taxon>Facklamia</taxon>
    </lineage>
</organism>
<dbReference type="Pfam" id="PF00588">
    <property type="entry name" value="SpoU_methylase"/>
    <property type="match status" value="1"/>
</dbReference>
<evidence type="ECO:0000256" key="3">
    <source>
        <dbReference type="ARBA" id="ARBA00022679"/>
    </source>
</evidence>
<dbReference type="CDD" id="cd18095">
    <property type="entry name" value="SpoU-like_rRNA-MTase"/>
    <property type="match status" value="1"/>
</dbReference>
<dbReference type="EMBL" id="JASOOE010000011">
    <property type="protein sequence ID" value="MDK7187611.1"/>
    <property type="molecule type" value="Genomic_DNA"/>
</dbReference>
<dbReference type="GO" id="GO:0032259">
    <property type="term" value="P:methylation"/>
    <property type="evidence" value="ECO:0007669"/>
    <property type="project" value="UniProtKB-KW"/>
</dbReference>
<dbReference type="Proteomes" id="UP001229251">
    <property type="component" value="Unassembled WGS sequence"/>
</dbReference>
<gene>
    <name evidence="5" type="ORF">QP433_06420</name>
</gene>
<dbReference type="Gene3D" id="3.40.1280.10">
    <property type="match status" value="1"/>
</dbReference>